<dbReference type="Proteomes" id="UP000584374">
    <property type="component" value="Unassembled WGS sequence"/>
</dbReference>
<dbReference type="RefSeq" id="WP_184731973.1">
    <property type="nucleotide sequence ID" value="NZ_JACHIW010000002.1"/>
</dbReference>
<comment type="caution">
    <text evidence="1">The sequence shown here is derived from an EMBL/GenBank/DDBJ whole genome shotgun (WGS) entry which is preliminary data.</text>
</comment>
<dbReference type="Gene3D" id="3.40.50.720">
    <property type="entry name" value="NAD(P)-binding Rossmann-like Domain"/>
    <property type="match status" value="1"/>
</dbReference>
<dbReference type="InterPro" id="IPR036291">
    <property type="entry name" value="NAD(P)-bd_dom_sf"/>
</dbReference>
<dbReference type="AlphaFoldDB" id="A0A840QGD4"/>
<sequence length="545" mass="59068">MRTALAAWRSIEPEATHHLVVQDDMILSDGLVERARRAASAMPDAALSFFSIWDSRNGGAVRLGALAGARWVAAASEYTPSAVLLLPRSVAAGFVEFAERRTDTWPDDILMRQYLREAGVASYVSVPNAAEHADLPSISGNRFRGPRKSVCWPDEDATSDEDALLTGMSVIPFYKLGKAQCSVRMSDTQPPRWHDIPTERYLASVGLPRTRLEREFTPSGRCDAAIEWQVWLTGLAMGVVRHIDPGVSLVNPHGVCPDPKVVAEAIRTIGPGGLCHNTPAGKLAQVSEILAEVAERGIRAGAGHAADIQARTTLSGGPMLRIGVAGNELALVDFLVRGLRDHGWNATPFHTKDHECDVILDVGAVASVPPGEVPQAQGSIRLIWNPRDQRRSRSQLLHVGEVYGPGCSPRSRIGRMVFAAVLGRAIHVDEHPDTCLRPIHVEDLVKALHEVLRTRPVGEHVRLPHPAAHTIAEIAECIRNTVRPVPIEFGCQANARPTAESHSGIGEGNFVELGFGLHTFAQWLAYETRPLPLESHDASGSVITG</sequence>
<dbReference type="SUPFAM" id="SSF51735">
    <property type="entry name" value="NAD(P)-binding Rossmann-fold domains"/>
    <property type="match status" value="1"/>
</dbReference>
<protein>
    <submittedName>
        <fullName evidence="1">Uncharacterized protein</fullName>
    </submittedName>
</protein>
<evidence type="ECO:0000313" key="2">
    <source>
        <dbReference type="Proteomes" id="UP000584374"/>
    </source>
</evidence>
<name>A0A840QGD4_9PSEU</name>
<keyword evidence="2" id="KW-1185">Reference proteome</keyword>
<dbReference type="EMBL" id="JACHIW010000002">
    <property type="protein sequence ID" value="MBB5159536.1"/>
    <property type="molecule type" value="Genomic_DNA"/>
</dbReference>
<dbReference type="Gene3D" id="3.90.25.10">
    <property type="entry name" value="UDP-galactose 4-epimerase, domain 1"/>
    <property type="match status" value="1"/>
</dbReference>
<proteinExistence type="predicted"/>
<organism evidence="1 2">
    <name type="scientific">Saccharopolyspora phatthalungensis</name>
    <dbReference type="NCBI Taxonomy" id="664693"/>
    <lineage>
        <taxon>Bacteria</taxon>
        <taxon>Bacillati</taxon>
        <taxon>Actinomycetota</taxon>
        <taxon>Actinomycetes</taxon>
        <taxon>Pseudonocardiales</taxon>
        <taxon>Pseudonocardiaceae</taxon>
        <taxon>Saccharopolyspora</taxon>
    </lineage>
</organism>
<reference evidence="1 2" key="1">
    <citation type="submission" date="2020-08" db="EMBL/GenBank/DDBJ databases">
        <title>Sequencing the genomes of 1000 actinobacteria strains.</title>
        <authorList>
            <person name="Klenk H.-P."/>
        </authorList>
    </citation>
    <scope>NUCLEOTIDE SEQUENCE [LARGE SCALE GENOMIC DNA]</scope>
    <source>
        <strain evidence="1 2">DSM 45584</strain>
    </source>
</reference>
<evidence type="ECO:0000313" key="1">
    <source>
        <dbReference type="EMBL" id="MBB5159536.1"/>
    </source>
</evidence>
<gene>
    <name evidence="1" type="ORF">BJ970_007135</name>
</gene>
<accession>A0A840QGD4</accession>